<dbReference type="PANTHER" id="PTHR47642">
    <property type="entry name" value="ATP-DEPENDENT DNA HELICASE"/>
    <property type="match status" value="1"/>
</dbReference>
<feature type="binding site" evidence="12">
    <location>
        <begin position="153"/>
        <end position="160"/>
    </location>
    <ligand>
        <name>ATP</name>
        <dbReference type="ChEBI" id="CHEBI:30616"/>
    </ligand>
</feature>
<keyword evidence="5 12" id="KW-0067">ATP-binding</keyword>
<dbReference type="Proteomes" id="UP000703269">
    <property type="component" value="Unassembled WGS sequence"/>
</dbReference>
<evidence type="ECO:0000256" key="4">
    <source>
        <dbReference type="ARBA" id="ARBA00022806"/>
    </source>
</evidence>
<feature type="compositionally biased region" description="Polar residues" evidence="13">
    <location>
        <begin position="85"/>
        <end position="105"/>
    </location>
</feature>
<evidence type="ECO:0000256" key="1">
    <source>
        <dbReference type="ARBA" id="ARBA00022741"/>
    </source>
</evidence>
<dbReference type="InterPro" id="IPR051055">
    <property type="entry name" value="PIF1_helicase"/>
</dbReference>
<dbReference type="InterPro" id="IPR048293">
    <property type="entry name" value="PIF1_RRM3_pfh1"/>
</dbReference>
<evidence type="ECO:0000256" key="12">
    <source>
        <dbReference type="HAMAP-Rule" id="MF_03176"/>
    </source>
</evidence>
<dbReference type="Gene3D" id="3.40.970.10">
    <property type="entry name" value="Ribonuclease H1, N-terminal domain"/>
    <property type="match status" value="1"/>
</dbReference>
<comment type="caution">
    <text evidence="15">The sequence shown here is derived from an EMBL/GenBank/DDBJ whole genome shotgun (WGS) entry which is preliminary data.</text>
</comment>
<dbReference type="InterPro" id="IPR010285">
    <property type="entry name" value="DNA_helicase_pif1-like_DEAD"/>
</dbReference>
<dbReference type="InterPro" id="IPR011320">
    <property type="entry name" value="RNase_H1_N"/>
</dbReference>
<dbReference type="Pfam" id="PF05970">
    <property type="entry name" value="PIF1"/>
    <property type="match status" value="2"/>
</dbReference>
<comment type="subcellular location">
    <subcellularLocation>
        <location evidence="12">Nucleus</location>
    </subcellularLocation>
    <subcellularLocation>
        <location evidence="12">Mitochondrion</location>
    </subcellularLocation>
</comment>
<dbReference type="GO" id="GO:0000723">
    <property type="term" value="P:telomere maintenance"/>
    <property type="evidence" value="ECO:0007669"/>
    <property type="project" value="InterPro"/>
</dbReference>
<evidence type="ECO:0000256" key="7">
    <source>
        <dbReference type="ARBA" id="ARBA00023128"/>
    </source>
</evidence>
<evidence type="ECO:0000256" key="3">
    <source>
        <dbReference type="ARBA" id="ARBA00022801"/>
    </source>
</evidence>
<feature type="region of interest" description="Disordered" evidence="13">
    <location>
        <begin position="395"/>
        <end position="418"/>
    </location>
</feature>
<keyword evidence="9 12" id="KW-0234">DNA repair</keyword>
<evidence type="ECO:0000256" key="9">
    <source>
        <dbReference type="ARBA" id="ARBA00023204"/>
    </source>
</evidence>
<dbReference type="CDD" id="cd18809">
    <property type="entry name" value="SF1_C_RecD"/>
    <property type="match status" value="1"/>
</dbReference>
<evidence type="ECO:0000256" key="5">
    <source>
        <dbReference type="ARBA" id="ARBA00022840"/>
    </source>
</evidence>
<dbReference type="SUPFAM" id="SSF55658">
    <property type="entry name" value="L9 N-domain-like"/>
    <property type="match status" value="1"/>
</dbReference>
<feature type="DNA-binding region" evidence="12">
    <location>
        <begin position="589"/>
        <end position="608"/>
    </location>
</feature>
<feature type="region of interest" description="Disordered" evidence="13">
    <location>
        <begin position="63"/>
        <end position="120"/>
    </location>
</feature>
<dbReference type="InterPro" id="IPR027417">
    <property type="entry name" value="P-loop_NTPase"/>
</dbReference>
<dbReference type="EMBL" id="BPQB01000007">
    <property type="protein sequence ID" value="GJE87828.1"/>
    <property type="molecule type" value="Genomic_DNA"/>
</dbReference>
<feature type="domain" description="AAA+ ATPase" evidence="14">
    <location>
        <begin position="145"/>
        <end position="343"/>
    </location>
</feature>
<evidence type="ECO:0000313" key="16">
    <source>
        <dbReference type="Proteomes" id="UP000703269"/>
    </source>
</evidence>
<dbReference type="AlphaFoldDB" id="A0A9P3G2I0"/>
<keyword evidence="2 12" id="KW-0227">DNA damage</keyword>
<evidence type="ECO:0000256" key="6">
    <source>
        <dbReference type="ARBA" id="ARBA00023125"/>
    </source>
</evidence>
<evidence type="ECO:0000256" key="2">
    <source>
        <dbReference type="ARBA" id="ARBA00022763"/>
    </source>
</evidence>
<keyword evidence="10 12" id="KW-0413">Isomerase</keyword>
<dbReference type="GO" id="GO:0043139">
    <property type="term" value="F:5'-3' DNA helicase activity"/>
    <property type="evidence" value="ECO:0007669"/>
    <property type="project" value="UniProtKB-UniRule"/>
</dbReference>
<dbReference type="InterPro" id="IPR037056">
    <property type="entry name" value="RNase_H1_N_sf"/>
</dbReference>
<keyword evidence="4 12" id="KW-0347">Helicase</keyword>
<dbReference type="PANTHER" id="PTHR47642:SF5">
    <property type="entry name" value="ATP-DEPENDENT DNA HELICASE"/>
    <property type="match status" value="1"/>
</dbReference>
<accession>A0A9P3G2I0</accession>
<evidence type="ECO:0000259" key="14">
    <source>
        <dbReference type="SMART" id="SM00382"/>
    </source>
</evidence>
<comment type="catalytic activity">
    <reaction evidence="12">
        <text>ATP + H2O = ADP + phosphate + H(+)</text>
        <dbReference type="Rhea" id="RHEA:13065"/>
        <dbReference type="ChEBI" id="CHEBI:15377"/>
        <dbReference type="ChEBI" id="CHEBI:15378"/>
        <dbReference type="ChEBI" id="CHEBI:30616"/>
        <dbReference type="ChEBI" id="CHEBI:43474"/>
        <dbReference type="ChEBI" id="CHEBI:456216"/>
        <dbReference type="EC" id="5.6.2.3"/>
    </reaction>
</comment>
<protein>
    <recommendedName>
        <fullName evidence="12">ATP-dependent DNA helicase PIF1</fullName>
        <ecNumber evidence="12">5.6.2.3</ecNumber>
    </recommendedName>
    <alternativeName>
        <fullName evidence="12">DNA 5'-3' helicase PIF1</fullName>
    </alternativeName>
    <alternativeName>
        <fullName evidence="12">DNA repair and recombination helicase PIF1</fullName>
    </alternativeName>
</protein>
<evidence type="ECO:0000256" key="13">
    <source>
        <dbReference type="SAM" id="MobiDB-lite"/>
    </source>
</evidence>
<evidence type="ECO:0000256" key="10">
    <source>
        <dbReference type="ARBA" id="ARBA00023235"/>
    </source>
</evidence>
<keyword evidence="16" id="KW-1185">Reference proteome</keyword>
<comment type="cofactor">
    <cofactor evidence="12">
        <name>Mg(2+)</name>
        <dbReference type="ChEBI" id="CHEBI:18420"/>
    </cofactor>
</comment>
<comment type="function">
    <text evidence="12">DNA-dependent ATPase and 5'-3' DNA helicase required for the maintenance of both mitochondrial and nuclear genome stability.</text>
</comment>
<keyword evidence="6 12" id="KW-0238">DNA-binding</keyword>
<dbReference type="Pfam" id="PF01693">
    <property type="entry name" value="Cauli_VI"/>
    <property type="match status" value="1"/>
</dbReference>
<dbReference type="EC" id="5.6.2.3" evidence="12"/>
<dbReference type="InterPro" id="IPR049163">
    <property type="entry name" value="Pif1-like_2B_dom"/>
</dbReference>
<name>A0A9P3G2I0_9APHY</name>
<dbReference type="InterPro" id="IPR003593">
    <property type="entry name" value="AAA+_ATPase"/>
</dbReference>
<dbReference type="InterPro" id="IPR009027">
    <property type="entry name" value="Ribosomal_bL9/RNase_H1_N"/>
</dbReference>
<gene>
    <name evidence="12" type="primary">PIF1</name>
    <name evidence="15" type="ORF">PsYK624_039110</name>
</gene>
<proteinExistence type="inferred from homology"/>
<keyword evidence="7 12" id="KW-0496">Mitochondrion</keyword>
<keyword evidence="3 12" id="KW-0378">Hydrolase</keyword>
<dbReference type="GO" id="GO:0006310">
    <property type="term" value="P:DNA recombination"/>
    <property type="evidence" value="ECO:0007669"/>
    <property type="project" value="UniProtKB-UniRule"/>
</dbReference>
<keyword evidence="11 12" id="KW-0539">Nucleus</keyword>
<evidence type="ECO:0000256" key="11">
    <source>
        <dbReference type="ARBA" id="ARBA00023242"/>
    </source>
</evidence>
<organism evidence="15 16">
    <name type="scientific">Phanerochaete sordida</name>
    <dbReference type="NCBI Taxonomy" id="48140"/>
    <lineage>
        <taxon>Eukaryota</taxon>
        <taxon>Fungi</taxon>
        <taxon>Dikarya</taxon>
        <taxon>Basidiomycota</taxon>
        <taxon>Agaricomycotina</taxon>
        <taxon>Agaricomycetes</taxon>
        <taxon>Polyporales</taxon>
        <taxon>Phanerochaetaceae</taxon>
        <taxon>Phanerochaete</taxon>
    </lineage>
</organism>
<comment type="subunit">
    <text evidence="12">Monomer.</text>
</comment>
<comment type="similarity">
    <text evidence="12">Belongs to the helicase family. PIF1 subfamily.</text>
</comment>
<dbReference type="GO" id="GO:0005634">
    <property type="term" value="C:nucleus"/>
    <property type="evidence" value="ECO:0007669"/>
    <property type="project" value="UniProtKB-SubCell"/>
</dbReference>
<dbReference type="SMART" id="SM00382">
    <property type="entry name" value="AAA"/>
    <property type="match status" value="1"/>
</dbReference>
<evidence type="ECO:0000313" key="15">
    <source>
        <dbReference type="EMBL" id="GJE87828.1"/>
    </source>
</evidence>
<dbReference type="HAMAP" id="MF_03176">
    <property type="entry name" value="PIF1"/>
    <property type="match status" value="1"/>
</dbReference>
<keyword evidence="1 12" id="KW-0547">Nucleotide-binding</keyword>
<evidence type="ECO:0000256" key="8">
    <source>
        <dbReference type="ARBA" id="ARBA00023172"/>
    </source>
</evidence>
<feature type="compositionally biased region" description="Polar residues" evidence="13">
    <location>
        <begin position="395"/>
        <end position="411"/>
    </location>
</feature>
<dbReference type="SUPFAM" id="SSF52540">
    <property type="entry name" value="P-loop containing nucleoside triphosphate hydrolases"/>
    <property type="match status" value="2"/>
</dbReference>
<dbReference type="GO" id="GO:0016787">
    <property type="term" value="F:hydrolase activity"/>
    <property type="evidence" value="ECO:0007669"/>
    <property type="project" value="UniProtKB-KW"/>
</dbReference>
<dbReference type="OrthoDB" id="432234at2759"/>
<dbReference type="Pfam" id="PF21530">
    <property type="entry name" value="Pif1_2B_dom"/>
    <property type="match status" value="1"/>
</dbReference>
<dbReference type="GO" id="GO:0006281">
    <property type="term" value="P:DNA repair"/>
    <property type="evidence" value="ECO:0007669"/>
    <property type="project" value="UniProtKB-UniRule"/>
</dbReference>
<dbReference type="GO" id="GO:0005524">
    <property type="term" value="F:ATP binding"/>
    <property type="evidence" value="ECO:0007669"/>
    <property type="project" value="UniProtKB-UniRule"/>
</dbReference>
<sequence length="649" mass="71342">MPKAARKKYYAVRRGREGPRIYDTWDECKANVTRFPDAAHKSFNARAAAEAWIKDGGYTLPPPSEHISSRSNASSMCGGDAAAVNSMSSIPAGGSNSTAQPKPSEQPTQAAPPAPQTSATLTTGALSTSIRLSPEQQQVLNKVKAGESVFFTGSAGTGKSVLLREIIRFCRESGRQVAITASTGIAAVNIGGSTVHSWAGIGLGKEEKEKLAGKILGQDKLKRAKDKQRREDQGLPLEDEYDYDDSAEQTRVVQRWRNVHTLIIDEISMIDGKLFDKLEYVARILRRNPKPFGGIQVILSGDFCQLPPVPDKGNNGAIPMTFAFDAESWDACVGKPICLKKVFRQKDQVFVDMLNAMRFGQLSPEMIKAFRALSREVTYSDGIEPTELYPRRDQVSTANSRRLQELQTQPRQYKASDMPGYDDNGYPLQIDKMKRLLERLVAEETLVLKEGAQVMLIKNLVQGQLVNGSMGKVVGFLRTRDAVQRGLKIGVADAPKPAGPARRGAPDAPAVPERVLRSDGLWPLVRFDGGGEVLCVPSTFEVNNADGGVEATREQVPLILAWALSIHKSQGQTLERVRVDLGRVFEKGQAYVALSRATSMKTLEVKGFDLAKVMAHERVLEWTRANTSLSVPPPRPRDDIDEVLEFWED</sequence>
<dbReference type="CDD" id="cd18037">
    <property type="entry name" value="DEXSc_Pif1_like"/>
    <property type="match status" value="1"/>
</dbReference>
<dbReference type="Gene3D" id="3.40.50.300">
    <property type="entry name" value="P-loop containing nucleotide triphosphate hydrolases"/>
    <property type="match status" value="1"/>
</dbReference>
<reference evidence="15 16" key="1">
    <citation type="submission" date="2021-08" db="EMBL/GenBank/DDBJ databases">
        <title>Draft Genome Sequence of Phanerochaete sordida strain YK-624.</title>
        <authorList>
            <person name="Mori T."/>
            <person name="Dohra H."/>
            <person name="Suzuki T."/>
            <person name="Kawagishi H."/>
            <person name="Hirai H."/>
        </authorList>
    </citation>
    <scope>NUCLEOTIDE SEQUENCE [LARGE SCALE GENOMIC DNA]</scope>
    <source>
        <strain evidence="15 16">YK-624</strain>
    </source>
</reference>
<keyword evidence="8 12" id="KW-0233">DNA recombination</keyword>
<dbReference type="GO" id="GO:0005739">
    <property type="term" value="C:mitochondrion"/>
    <property type="evidence" value="ECO:0007669"/>
    <property type="project" value="UniProtKB-SubCell"/>
</dbReference>
<dbReference type="GO" id="GO:0003677">
    <property type="term" value="F:DNA binding"/>
    <property type="evidence" value="ECO:0007669"/>
    <property type="project" value="UniProtKB-KW"/>
</dbReference>